<accession>A0A9N9SF21</accession>
<feature type="region of interest" description="Disordered" evidence="1">
    <location>
        <begin position="342"/>
        <end position="362"/>
    </location>
</feature>
<organism evidence="2 3">
    <name type="scientific">Phaedon cochleariae</name>
    <name type="common">Mustard beetle</name>
    <dbReference type="NCBI Taxonomy" id="80249"/>
    <lineage>
        <taxon>Eukaryota</taxon>
        <taxon>Metazoa</taxon>
        <taxon>Ecdysozoa</taxon>
        <taxon>Arthropoda</taxon>
        <taxon>Hexapoda</taxon>
        <taxon>Insecta</taxon>
        <taxon>Pterygota</taxon>
        <taxon>Neoptera</taxon>
        <taxon>Endopterygota</taxon>
        <taxon>Coleoptera</taxon>
        <taxon>Polyphaga</taxon>
        <taxon>Cucujiformia</taxon>
        <taxon>Chrysomeloidea</taxon>
        <taxon>Chrysomelidae</taxon>
        <taxon>Chrysomelinae</taxon>
        <taxon>Chrysomelini</taxon>
        <taxon>Phaedon</taxon>
    </lineage>
</organism>
<evidence type="ECO:0000256" key="1">
    <source>
        <dbReference type="SAM" id="MobiDB-lite"/>
    </source>
</evidence>
<dbReference type="OrthoDB" id="6784838at2759"/>
<protein>
    <submittedName>
        <fullName evidence="2">Uncharacterized protein</fullName>
    </submittedName>
</protein>
<feature type="region of interest" description="Disordered" evidence="1">
    <location>
        <begin position="139"/>
        <end position="189"/>
    </location>
</feature>
<name>A0A9N9SF21_PHACE</name>
<reference evidence="2" key="1">
    <citation type="submission" date="2022-01" db="EMBL/GenBank/DDBJ databases">
        <authorList>
            <person name="King R."/>
        </authorList>
    </citation>
    <scope>NUCLEOTIDE SEQUENCE</scope>
</reference>
<keyword evidence="3" id="KW-1185">Reference proteome</keyword>
<gene>
    <name evidence="2" type="ORF">PHAECO_LOCUS8029</name>
</gene>
<feature type="compositionally biased region" description="Polar residues" evidence="1">
    <location>
        <begin position="148"/>
        <end position="159"/>
    </location>
</feature>
<dbReference type="AlphaFoldDB" id="A0A9N9SF21"/>
<evidence type="ECO:0000313" key="2">
    <source>
        <dbReference type="EMBL" id="CAG9820475.1"/>
    </source>
</evidence>
<proteinExistence type="predicted"/>
<evidence type="ECO:0000313" key="3">
    <source>
        <dbReference type="Proteomes" id="UP001153737"/>
    </source>
</evidence>
<dbReference type="Proteomes" id="UP001153737">
    <property type="component" value="Chromosome 4"/>
</dbReference>
<sequence>MPQHRAISFHVKNKKKDEDNIILASSSTWNKHAYYESSADKRYMESSSQSRIPLDKLMSPLSRRTSISTSLIHELKNNDLFKEQQAKVGDGKSKSTEYLERYSSLHPKYMEKKLAKEHPRKSVSFPHLLDKHRRPEMNFFGNVGPLNSVKTNPKSSLATQKKWHSTKNLHEEASSKSSLASQTRRKNRKNNLDTRSLWYDYKDTAEGEGYTLRKSSSLDNLLGKSSTNNKSKIQLTKDMISSPQYPRKIVGEWGRRTTSKMFDNSFSIAGIEEETTEKDESEITEFELDPGSEAMQLDEASDISMVETVVSVDTAIIEESIGPDEPPDSFQAIKEDTSHAQLHYSASSTSEDDNNPTPDIDLPDGTYGTVDETAFEADTDSKPVIFNNDSDDTSSEVSCSSLENQSVHLSGSENASVKCEMSEEKLVENEEAIVESAPPSPGMTMTVEEFLRMPVPNNERFKKHDKVDGRLKMLKVSSSENCWGTRTVDRFKRKNINKIDISGPSDLRRWSGTQGSSSNLLGMKNLSKSTDDVSVSRWLKTLRYAFEYYEPYDDRTLGLNDMETPFDAEENCVKSDAKSCDCEEDCVKSCGSRGRDVKSWNCVKSWDREENCVKSYGGGERDAKLLARSCSLDVKFAVEREVSVEYEGGVVALRLPERRFTQIEYEVPEDVMLWKERIREDYSEEEQDIMERSENDL</sequence>
<reference evidence="2" key="2">
    <citation type="submission" date="2022-10" db="EMBL/GenBank/DDBJ databases">
        <authorList>
            <consortium name="ENA_rothamsted_submissions"/>
            <consortium name="culmorum"/>
            <person name="King R."/>
        </authorList>
    </citation>
    <scope>NUCLEOTIDE SEQUENCE</scope>
</reference>
<dbReference type="EMBL" id="OU896710">
    <property type="protein sequence ID" value="CAG9820475.1"/>
    <property type="molecule type" value="Genomic_DNA"/>
</dbReference>